<sequence>MVLENKNWGWSDLFYVGGDYKKDERGTHLTGQMCVRRYGQNGNDRAPVVLIHGAAQTGTHWEITPDGRPGLALLLAQAGWDCYVVDQPGVGRSRYHEHDLGPLSHYSLEELQSSFTSPWPHAWPQAKLHTQWPGTGQKGDSIFDAFYASQVGHLAEYKHVESLFYPAAGALLQRIGQPAYLVTHSQSGPLGWHVADKYPDLLKGIIALEPHGPPFKYPDYPPFNARPALLGKLIHPYGITSTPLRYEPPLPDGATGLEYERYQPDDLGGGLAPGFGQKAPRRQLPSVARVPVVVVTAEASYHATYDHLTVQFLRGAGVSVEHCDERSNLCRQCVRFGLPCSGPVQGPIILDMTEKVSQRTRRGGSKAMERKTQGRASTPIENTNLVVHEAIAACNRGSAATTFDMFDSHLKELSGTDAVSPSTGSFFTQIDNDGPSFTTSASSSGPMLLPRDGFSSGKRGKHADLQLQLAKLEQLYGYEPFEECFVAQFVNLVISARDTVSPKRPRSWFLSIPDFLSRPATPSVKYCIRAVASAYYSVMYHNKSAEMTAVEWYLAGLKSHRSTLTRAANDVMRCGNSEPQKIPDSQQICVPLMFSYFEFMKGSGTAWTQHMAAAVEMLLVRGPAKCQTGLEHAMFRSIRPYDGFRALLTGERSKLDAQEWRTIPFAENAKIALDFIVDILLSLPRQLDLPPGQHLRESIQSLPTLSPAAQDALEVRLYALLHKLQDWRWYFEHRHGAGGDSTNHNLDAATICTCERPIPSSSTYDYQDTLAAISIAVYDAISIVLYSVLLTLASVKPSTALEIDPTLRYRSCIFSHGSSILNAAAFQHFTDPYCGDTTRTNFAVQIVVLLGVDDAQRLQAQKYIDILGYNHNVVSVVPNFGGTVVEAPEKCDTLFGLRSSFSQQPIF</sequence>
<gene>
    <name evidence="3" type="ORF">SPI_05448</name>
</gene>
<name>A0A167T8E5_9HYPO</name>
<dbReference type="InterPro" id="IPR000073">
    <property type="entry name" value="AB_hydrolase_1"/>
</dbReference>
<dbReference type="Pfam" id="PF00561">
    <property type="entry name" value="Abhydrolase_1"/>
    <property type="match status" value="1"/>
</dbReference>
<dbReference type="SUPFAM" id="SSF53474">
    <property type="entry name" value="alpha/beta-Hydrolases"/>
    <property type="match status" value="1"/>
</dbReference>
<comment type="caution">
    <text evidence="3">The sequence shown here is derived from an EMBL/GenBank/DDBJ whole genome shotgun (WGS) entry which is preliminary data.</text>
</comment>
<dbReference type="AlphaFoldDB" id="A0A167T8E5"/>
<dbReference type="Gene3D" id="3.40.50.1820">
    <property type="entry name" value="alpha/beta hydrolase"/>
    <property type="match status" value="1"/>
</dbReference>
<dbReference type="Proteomes" id="UP000076874">
    <property type="component" value="Unassembled WGS sequence"/>
</dbReference>
<feature type="domain" description="AB hydrolase-1" evidence="2">
    <location>
        <begin position="47"/>
        <end position="219"/>
    </location>
</feature>
<accession>A0A167T8E5</accession>
<dbReference type="PANTHER" id="PTHR38111:SF2">
    <property type="entry name" value="FINGER DOMAIN PROTEIN, PUTATIVE (AFU_ORTHOLOGUE AFUA_1G01560)-RELATED"/>
    <property type="match status" value="1"/>
</dbReference>
<evidence type="ECO:0000259" key="2">
    <source>
        <dbReference type="Pfam" id="PF00561"/>
    </source>
</evidence>
<protein>
    <recommendedName>
        <fullName evidence="2">AB hydrolase-1 domain-containing protein</fullName>
    </recommendedName>
</protein>
<proteinExistence type="predicted"/>
<evidence type="ECO:0000256" key="1">
    <source>
        <dbReference type="SAM" id="MobiDB-lite"/>
    </source>
</evidence>
<keyword evidence="4" id="KW-1185">Reference proteome</keyword>
<dbReference type="PANTHER" id="PTHR38111">
    <property type="entry name" value="ZN(2)-C6 FUNGAL-TYPE DOMAIN-CONTAINING PROTEIN-RELATED"/>
    <property type="match status" value="1"/>
</dbReference>
<dbReference type="InterPro" id="IPR053178">
    <property type="entry name" value="Osmoadaptation_assoc"/>
</dbReference>
<feature type="region of interest" description="Disordered" evidence="1">
    <location>
        <begin position="355"/>
        <end position="375"/>
    </location>
</feature>
<evidence type="ECO:0000313" key="3">
    <source>
        <dbReference type="EMBL" id="OAA60324.1"/>
    </source>
</evidence>
<evidence type="ECO:0000313" key="4">
    <source>
        <dbReference type="Proteomes" id="UP000076874"/>
    </source>
</evidence>
<dbReference type="OrthoDB" id="9978720at2759"/>
<organism evidence="3 4">
    <name type="scientific">Niveomyces insectorum RCEF 264</name>
    <dbReference type="NCBI Taxonomy" id="1081102"/>
    <lineage>
        <taxon>Eukaryota</taxon>
        <taxon>Fungi</taxon>
        <taxon>Dikarya</taxon>
        <taxon>Ascomycota</taxon>
        <taxon>Pezizomycotina</taxon>
        <taxon>Sordariomycetes</taxon>
        <taxon>Hypocreomycetidae</taxon>
        <taxon>Hypocreales</taxon>
        <taxon>Cordycipitaceae</taxon>
        <taxon>Niveomyces</taxon>
    </lineage>
</organism>
<reference evidence="3 4" key="1">
    <citation type="journal article" date="2016" name="Genome Biol. Evol.">
        <title>Divergent and convergent evolution of fungal pathogenicity.</title>
        <authorList>
            <person name="Shang Y."/>
            <person name="Xiao G."/>
            <person name="Zheng P."/>
            <person name="Cen K."/>
            <person name="Zhan S."/>
            <person name="Wang C."/>
        </authorList>
    </citation>
    <scope>NUCLEOTIDE SEQUENCE [LARGE SCALE GENOMIC DNA]</scope>
    <source>
        <strain evidence="3 4">RCEF 264</strain>
    </source>
</reference>
<dbReference type="InterPro" id="IPR029058">
    <property type="entry name" value="AB_hydrolase_fold"/>
</dbReference>
<dbReference type="EMBL" id="AZHD01000009">
    <property type="protein sequence ID" value="OAA60324.1"/>
    <property type="molecule type" value="Genomic_DNA"/>
</dbReference>